<feature type="compositionally biased region" description="Basic and acidic residues" evidence="7">
    <location>
        <begin position="285"/>
        <end position="300"/>
    </location>
</feature>
<name>A0A6A1WSM7_9ROSI</name>
<keyword evidence="4" id="KW-0804">Transcription</keyword>
<dbReference type="Proteomes" id="UP000516437">
    <property type="component" value="Unassembled WGS sequence"/>
</dbReference>
<dbReference type="FunFam" id="2.20.25.80:FF:000002">
    <property type="entry name" value="probable WRKY transcription factor 31"/>
    <property type="match status" value="1"/>
</dbReference>
<dbReference type="GO" id="GO:0043565">
    <property type="term" value="F:sequence-specific DNA binding"/>
    <property type="evidence" value="ECO:0007669"/>
    <property type="project" value="InterPro"/>
</dbReference>
<comment type="subcellular location">
    <subcellularLocation>
        <location evidence="1">Nucleus</location>
    </subcellularLocation>
</comment>
<dbReference type="SMART" id="SM00774">
    <property type="entry name" value="WRKY"/>
    <property type="match status" value="1"/>
</dbReference>
<feature type="compositionally biased region" description="Basic and acidic residues" evidence="7">
    <location>
        <begin position="249"/>
        <end position="277"/>
    </location>
</feature>
<protein>
    <submittedName>
        <fullName evidence="9">Putative WRKY transcription factor 42</fullName>
    </submittedName>
</protein>
<dbReference type="GO" id="GO:0005634">
    <property type="term" value="C:nucleus"/>
    <property type="evidence" value="ECO:0007669"/>
    <property type="project" value="UniProtKB-SubCell"/>
</dbReference>
<feature type="coiled-coil region" evidence="6">
    <location>
        <begin position="150"/>
        <end position="184"/>
    </location>
</feature>
<keyword evidence="2" id="KW-0805">Transcription regulation</keyword>
<evidence type="ECO:0000256" key="7">
    <source>
        <dbReference type="SAM" id="MobiDB-lite"/>
    </source>
</evidence>
<comment type="caution">
    <text evidence="9">The sequence shown here is derived from an EMBL/GenBank/DDBJ whole genome shotgun (WGS) entry which is preliminary data.</text>
</comment>
<feature type="region of interest" description="Disordered" evidence="7">
    <location>
        <begin position="235"/>
        <end position="315"/>
    </location>
</feature>
<keyword evidence="6" id="KW-0175">Coiled coil</keyword>
<evidence type="ECO:0000256" key="5">
    <source>
        <dbReference type="ARBA" id="ARBA00023242"/>
    </source>
</evidence>
<organism evidence="9 10">
    <name type="scientific">Morella rubra</name>
    <name type="common">Chinese bayberry</name>
    <dbReference type="NCBI Taxonomy" id="262757"/>
    <lineage>
        <taxon>Eukaryota</taxon>
        <taxon>Viridiplantae</taxon>
        <taxon>Streptophyta</taxon>
        <taxon>Embryophyta</taxon>
        <taxon>Tracheophyta</taxon>
        <taxon>Spermatophyta</taxon>
        <taxon>Magnoliopsida</taxon>
        <taxon>eudicotyledons</taxon>
        <taxon>Gunneridae</taxon>
        <taxon>Pentapetalae</taxon>
        <taxon>rosids</taxon>
        <taxon>fabids</taxon>
        <taxon>Fagales</taxon>
        <taxon>Myricaceae</taxon>
        <taxon>Morella</taxon>
    </lineage>
</organism>
<keyword evidence="5" id="KW-0539">Nucleus</keyword>
<gene>
    <name evidence="9" type="ORF">CJ030_MR6G022939</name>
</gene>
<evidence type="ECO:0000256" key="1">
    <source>
        <dbReference type="ARBA" id="ARBA00004123"/>
    </source>
</evidence>
<accession>A0A6A1WSM7</accession>
<evidence type="ECO:0000313" key="9">
    <source>
        <dbReference type="EMBL" id="KAB1228302.1"/>
    </source>
</evidence>
<sequence>MAKGSGLSIDSDPIGLFLHQPIVLNSFPEDDNRNNNHSRNPKWKLGAMDATQLDRSAPSTIQFPLNLNCSHHQDSPPPSDDKRTVVNEMDFFAEKYHHNKAASTVADEKDSDCRPTALEFKVNTGLNLLTTNTSSDQSMVDDGISPAVEDKRAKSELAVFQAELQRMKAENQHLKEMLSQVTGSYNALQMHFVTFMQAQKAKNIEGKGMVDERVKGKDNGTLGVPRQFMDLRLATTGGADENSLSSSEGRSRDRSRTPGDNGEIRASKEFGMRKDGNSGEGVVFDQDKKEFDRKIGREDSPDQTSQGWGPNKIPRFNCPKDIDQTEATMRKARVSVRARSEAPMITDGCQWRKYGQKMAKGNPCPRAYYRCTMAAGCPVRKQVQRCAEDRTILITTYEGNHSHPLPPNAMAMASTTSSAARMLLSGSMSSADGLMNSNFLTGTLLPCSSSMATISASAPFPTVTLDLTQSPNPLQLQRPPSDQFQIPFPNPTQNLANAQTTLLPQIFGQALYNQSKFSGLQMSQDINRSQLMGHQPQALPMNQGQQNALSDTVSAATAAIAADPNFTAAIAAAITSIIGGAHTNSISNTNANLTTTTSSNGNITTTSNSNSNSNGNNKISNSSFQGN</sequence>
<reference evidence="9 10" key="1">
    <citation type="journal article" date="2019" name="Plant Biotechnol. J.">
        <title>The red bayberry genome and genetic basis of sex determination.</title>
        <authorList>
            <person name="Jia H.M."/>
            <person name="Jia H.J."/>
            <person name="Cai Q.L."/>
            <person name="Wang Y."/>
            <person name="Zhao H.B."/>
            <person name="Yang W.F."/>
            <person name="Wang G.Y."/>
            <person name="Li Y.H."/>
            <person name="Zhan D.L."/>
            <person name="Shen Y.T."/>
            <person name="Niu Q.F."/>
            <person name="Chang L."/>
            <person name="Qiu J."/>
            <person name="Zhao L."/>
            <person name="Xie H.B."/>
            <person name="Fu W.Y."/>
            <person name="Jin J."/>
            <person name="Li X.W."/>
            <person name="Jiao Y."/>
            <person name="Zhou C.C."/>
            <person name="Tu T."/>
            <person name="Chai C.Y."/>
            <person name="Gao J.L."/>
            <person name="Fan L.J."/>
            <person name="van de Weg E."/>
            <person name="Wang J.Y."/>
            <person name="Gao Z.S."/>
        </authorList>
    </citation>
    <scope>NUCLEOTIDE SEQUENCE [LARGE SCALE GENOMIC DNA]</scope>
    <source>
        <tissue evidence="9">Leaves</tissue>
    </source>
</reference>
<dbReference type="OrthoDB" id="2020995at2759"/>
<keyword evidence="10" id="KW-1185">Reference proteome</keyword>
<dbReference type="EMBL" id="RXIC02000004">
    <property type="protein sequence ID" value="KAB1228302.1"/>
    <property type="molecule type" value="Genomic_DNA"/>
</dbReference>
<keyword evidence="3" id="KW-0238">DNA-binding</keyword>
<dbReference type="InterPro" id="IPR036576">
    <property type="entry name" value="WRKY_dom_sf"/>
</dbReference>
<proteinExistence type="predicted"/>
<evidence type="ECO:0000256" key="4">
    <source>
        <dbReference type="ARBA" id="ARBA00023163"/>
    </source>
</evidence>
<dbReference type="AlphaFoldDB" id="A0A6A1WSM7"/>
<feature type="region of interest" description="Disordered" evidence="7">
    <location>
        <begin position="594"/>
        <end position="627"/>
    </location>
</feature>
<dbReference type="Pfam" id="PF03106">
    <property type="entry name" value="WRKY"/>
    <property type="match status" value="1"/>
</dbReference>
<dbReference type="SUPFAM" id="SSF118290">
    <property type="entry name" value="WRKY DNA-binding domain"/>
    <property type="match status" value="1"/>
</dbReference>
<evidence type="ECO:0000259" key="8">
    <source>
        <dbReference type="PROSITE" id="PS50811"/>
    </source>
</evidence>
<evidence type="ECO:0000256" key="3">
    <source>
        <dbReference type="ARBA" id="ARBA00023125"/>
    </source>
</evidence>
<dbReference type="InterPro" id="IPR044810">
    <property type="entry name" value="WRKY_plant"/>
</dbReference>
<feature type="domain" description="WRKY" evidence="8">
    <location>
        <begin position="340"/>
        <end position="406"/>
    </location>
</feature>
<dbReference type="InterPro" id="IPR003657">
    <property type="entry name" value="WRKY_dom"/>
</dbReference>
<evidence type="ECO:0000256" key="2">
    <source>
        <dbReference type="ARBA" id="ARBA00023015"/>
    </source>
</evidence>
<dbReference type="PROSITE" id="PS50811">
    <property type="entry name" value="WRKY"/>
    <property type="match status" value="1"/>
</dbReference>
<dbReference type="Gene3D" id="2.20.25.80">
    <property type="entry name" value="WRKY domain"/>
    <property type="match status" value="1"/>
</dbReference>
<evidence type="ECO:0000313" key="10">
    <source>
        <dbReference type="Proteomes" id="UP000516437"/>
    </source>
</evidence>
<dbReference type="PANTHER" id="PTHR31429">
    <property type="entry name" value="WRKY TRANSCRIPTION FACTOR 36-RELATED"/>
    <property type="match status" value="1"/>
</dbReference>
<dbReference type="PANTHER" id="PTHR31429:SF50">
    <property type="entry name" value="WRKY DOMAIN-CONTAINING PROTEIN"/>
    <property type="match status" value="1"/>
</dbReference>
<evidence type="ECO:0000256" key="6">
    <source>
        <dbReference type="SAM" id="Coils"/>
    </source>
</evidence>
<dbReference type="GO" id="GO:0003700">
    <property type="term" value="F:DNA-binding transcription factor activity"/>
    <property type="evidence" value="ECO:0007669"/>
    <property type="project" value="InterPro"/>
</dbReference>